<name>A0A8J6AJH1_GALPY</name>
<feature type="non-terminal residue" evidence="8">
    <location>
        <position position="112"/>
    </location>
</feature>
<comment type="subcellular location">
    <subcellularLocation>
        <location evidence="1">Cell membrane</location>
        <topology evidence="1">Multi-pass membrane protein</topology>
    </subcellularLocation>
    <subcellularLocation>
        <location evidence="7">Membrane</location>
        <topology evidence="7">Multi-pass membrane protein</topology>
    </subcellularLocation>
</comment>
<accession>A0A8J6AJH1</accession>
<comment type="caution">
    <text evidence="8">The sequence shown here is derived from an EMBL/GenBank/DDBJ whole genome shotgun (WGS) entry which is preliminary data.</text>
</comment>
<keyword evidence="4" id="KW-0812">Transmembrane</keyword>
<sequence>MLFGTLVVQCFSYSWFKDDLKKSHEESQCHLLLFHCLQGGVFTRYWFALKKGYHLAFKDSSKDDSFTEEDCEVIHRMTDLSLLRLFETYVEGCPQLVLQLYIFLERGETNIR</sequence>
<proteinExistence type="inferred from homology"/>
<dbReference type="OrthoDB" id="8190653at2759"/>
<evidence type="ECO:0000313" key="9">
    <source>
        <dbReference type="Proteomes" id="UP000700334"/>
    </source>
</evidence>
<keyword evidence="5" id="KW-1133">Transmembrane helix</keyword>
<dbReference type="PANTHER" id="PTHR16024:SF13">
    <property type="entry name" value="XK-RELATED PROTEIN 9"/>
    <property type="match status" value="1"/>
</dbReference>
<evidence type="ECO:0000256" key="1">
    <source>
        <dbReference type="ARBA" id="ARBA00004651"/>
    </source>
</evidence>
<keyword evidence="9" id="KW-1185">Reference proteome</keyword>
<evidence type="ECO:0000256" key="5">
    <source>
        <dbReference type="ARBA" id="ARBA00022989"/>
    </source>
</evidence>
<dbReference type="Proteomes" id="UP000700334">
    <property type="component" value="Unassembled WGS sequence"/>
</dbReference>
<evidence type="ECO:0000313" key="8">
    <source>
        <dbReference type="EMBL" id="KAG8520531.1"/>
    </source>
</evidence>
<evidence type="ECO:0000256" key="2">
    <source>
        <dbReference type="ARBA" id="ARBA00008789"/>
    </source>
</evidence>
<evidence type="ECO:0000256" key="6">
    <source>
        <dbReference type="ARBA" id="ARBA00023136"/>
    </source>
</evidence>
<protein>
    <recommendedName>
        <fullName evidence="7">XK-related protein</fullName>
    </recommendedName>
</protein>
<dbReference type="Pfam" id="PF09815">
    <property type="entry name" value="XK-related"/>
    <property type="match status" value="1"/>
</dbReference>
<keyword evidence="3" id="KW-1003">Cell membrane</keyword>
<evidence type="ECO:0000256" key="7">
    <source>
        <dbReference type="RuleBase" id="RU910716"/>
    </source>
</evidence>
<dbReference type="AlphaFoldDB" id="A0A8J6AJH1"/>
<comment type="similarity">
    <text evidence="2 7">Belongs to the XK family.</text>
</comment>
<evidence type="ECO:0000256" key="3">
    <source>
        <dbReference type="ARBA" id="ARBA00022475"/>
    </source>
</evidence>
<dbReference type="EMBL" id="JAGFMF010011568">
    <property type="protein sequence ID" value="KAG8520531.1"/>
    <property type="molecule type" value="Genomic_DNA"/>
</dbReference>
<organism evidence="8 9">
    <name type="scientific">Galemys pyrenaicus</name>
    <name type="common">Iberian desman</name>
    <name type="synonym">Pyrenean desman</name>
    <dbReference type="NCBI Taxonomy" id="202257"/>
    <lineage>
        <taxon>Eukaryota</taxon>
        <taxon>Metazoa</taxon>
        <taxon>Chordata</taxon>
        <taxon>Craniata</taxon>
        <taxon>Vertebrata</taxon>
        <taxon>Euteleostomi</taxon>
        <taxon>Mammalia</taxon>
        <taxon>Eutheria</taxon>
        <taxon>Laurasiatheria</taxon>
        <taxon>Eulipotyphla</taxon>
        <taxon>Talpidae</taxon>
        <taxon>Galemys</taxon>
    </lineage>
</organism>
<dbReference type="GO" id="GO:0005886">
    <property type="term" value="C:plasma membrane"/>
    <property type="evidence" value="ECO:0007669"/>
    <property type="project" value="UniProtKB-SubCell"/>
</dbReference>
<dbReference type="InterPro" id="IPR018629">
    <property type="entry name" value="XK-rel"/>
</dbReference>
<reference evidence="8" key="1">
    <citation type="journal article" date="2021" name="Evol. Appl.">
        <title>The genome of the Pyrenean desman and the effects of bottlenecks and inbreeding on the genomic landscape of an endangered species.</title>
        <authorList>
            <person name="Escoda L."/>
            <person name="Castresana J."/>
        </authorList>
    </citation>
    <scope>NUCLEOTIDE SEQUENCE</scope>
    <source>
        <strain evidence="8">IBE-C5619</strain>
    </source>
</reference>
<dbReference type="InterPro" id="IPR050895">
    <property type="entry name" value="XK-related_scramblase"/>
</dbReference>
<dbReference type="PANTHER" id="PTHR16024">
    <property type="entry name" value="XK-RELATED PROTEIN"/>
    <property type="match status" value="1"/>
</dbReference>
<gene>
    <name evidence="8" type="ORF">J0S82_019882</name>
</gene>
<keyword evidence="6" id="KW-0472">Membrane</keyword>
<evidence type="ECO:0000256" key="4">
    <source>
        <dbReference type="ARBA" id="ARBA00022692"/>
    </source>
</evidence>